<dbReference type="PANTHER" id="PTHR47831:SF1">
    <property type="entry name" value="GENERAL TRANSCRIPTION FACTOR II-I REPEAT DOMAIN-CONTAINING PROTEIN 2A-RELATED"/>
    <property type="match status" value="1"/>
</dbReference>
<keyword evidence="2" id="KW-1185">Reference proteome</keyword>
<dbReference type="InterPro" id="IPR042224">
    <property type="entry name" value="GTF2IRD2"/>
</dbReference>
<sequence length="244" mass="27663">MTDTTTGSDLYDCVEKCLNELEVDWNNFSSITDGAPAILSVKTGLVSRLKSKAMTYGVELKSLHFIKSVNWIRSRALNHRQFSTLLDEMDAQYGCLLYYSEIVPELTKNDWIKDLAFLVDITAHLNMLNLQLQGKNKVITNIEPFSINVEHVKEDLQLELIDLQFNSVLKSKFETVGVPEIFKYLGNSYPKLKKHFSNILSMFGSSYLVVPVCILTLIANWSWTSDGFNALIVGQSGIQTVFQY</sequence>
<organism evidence="2 3">
    <name type="scientific">Sipha flava</name>
    <name type="common">yellow sugarcane aphid</name>
    <dbReference type="NCBI Taxonomy" id="143950"/>
    <lineage>
        <taxon>Eukaryota</taxon>
        <taxon>Metazoa</taxon>
        <taxon>Ecdysozoa</taxon>
        <taxon>Arthropoda</taxon>
        <taxon>Hexapoda</taxon>
        <taxon>Insecta</taxon>
        <taxon>Pterygota</taxon>
        <taxon>Neoptera</taxon>
        <taxon>Paraneoptera</taxon>
        <taxon>Hemiptera</taxon>
        <taxon>Sternorrhyncha</taxon>
        <taxon>Aphidomorpha</taxon>
        <taxon>Aphidoidea</taxon>
        <taxon>Aphididae</taxon>
        <taxon>Sipha</taxon>
    </lineage>
</organism>
<gene>
    <name evidence="3" type="primary">LOC112684678</name>
</gene>
<evidence type="ECO:0000256" key="1">
    <source>
        <dbReference type="SAM" id="Phobius"/>
    </source>
</evidence>
<protein>
    <submittedName>
        <fullName evidence="3">General transcription factor II-I repeat domain-containing protein 2A-like</fullName>
    </submittedName>
</protein>
<evidence type="ECO:0000313" key="3">
    <source>
        <dbReference type="RefSeq" id="XP_025412099.1"/>
    </source>
</evidence>
<reference evidence="3" key="1">
    <citation type="submission" date="2025-08" db="UniProtKB">
        <authorList>
            <consortium name="RefSeq"/>
        </authorList>
    </citation>
    <scope>IDENTIFICATION</scope>
    <source>
        <tissue evidence="3">Whole body</tissue>
    </source>
</reference>
<proteinExistence type="predicted"/>
<evidence type="ECO:0000313" key="2">
    <source>
        <dbReference type="Proteomes" id="UP000694846"/>
    </source>
</evidence>
<dbReference type="OrthoDB" id="6743767at2759"/>
<keyword evidence="1" id="KW-0472">Membrane</keyword>
<keyword evidence="1" id="KW-1133">Transmembrane helix</keyword>
<name>A0A8B8FMD5_9HEMI</name>
<dbReference type="GO" id="GO:0005634">
    <property type="term" value="C:nucleus"/>
    <property type="evidence" value="ECO:0007669"/>
    <property type="project" value="TreeGrafter"/>
</dbReference>
<dbReference type="Proteomes" id="UP000694846">
    <property type="component" value="Unplaced"/>
</dbReference>
<dbReference type="RefSeq" id="XP_025412099.1">
    <property type="nucleotide sequence ID" value="XM_025556314.1"/>
</dbReference>
<accession>A0A8B8FMD5</accession>
<dbReference type="GeneID" id="112684678"/>
<keyword evidence="1" id="KW-0812">Transmembrane</keyword>
<feature type="transmembrane region" description="Helical" evidence="1">
    <location>
        <begin position="199"/>
        <end position="223"/>
    </location>
</feature>
<dbReference type="PANTHER" id="PTHR47831">
    <property type="entry name" value="GENERAL TRANSCRIPTION FACTOR II-I REPEAT DOMAIN-CONTAINING PROTEIN 2"/>
    <property type="match status" value="1"/>
</dbReference>
<dbReference type="AlphaFoldDB" id="A0A8B8FMD5"/>